<reference evidence="1" key="2">
    <citation type="submission" date="2020-09" db="EMBL/GenBank/DDBJ databases">
        <authorList>
            <person name="Sun Q."/>
            <person name="Ohkuma M."/>
        </authorList>
    </citation>
    <scope>NUCLEOTIDE SEQUENCE</scope>
    <source>
        <strain evidence="1">JCM 4518</strain>
    </source>
</reference>
<proteinExistence type="predicted"/>
<dbReference type="EMBL" id="BMUL01000004">
    <property type="protein sequence ID" value="GHA75536.1"/>
    <property type="molecule type" value="Genomic_DNA"/>
</dbReference>
<keyword evidence="2" id="KW-1185">Reference proteome</keyword>
<accession>A0A918W6Z7</accession>
<protein>
    <submittedName>
        <fullName evidence="1">Uncharacterized protein</fullName>
    </submittedName>
</protein>
<dbReference type="Proteomes" id="UP000644020">
    <property type="component" value="Unassembled WGS sequence"/>
</dbReference>
<evidence type="ECO:0000313" key="1">
    <source>
        <dbReference type="EMBL" id="GHA75536.1"/>
    </source>
</evidence>
<reference evidence="1" key="1">
    <citation type="journal article" date="2014" name="Int. J. Syst. Evol. Microbiol.">
        <title>Complete genome sequence of Corynebacterium casei LMG S-19264T (=DSM 44701T), isolated from a smear-ripened cheese.</title>
        <authorList>
            <consortium name="US DOE Joint Genome Institute (JGI-PGF)"/>
            <person name="Walter F."/>
            <person name="Albersmeier A."/>
            <person name="Kalinowski J."/>
            <person name="Ruckert C."/>
        </authorList>
    </citation>
    <scope>NUCLEOTIDE SEQUENCE</scope>
    <source>
        <strain evidence="1">JCM 4518</strain>
    </source>
</reference>
<organism evidence="1 2">
    <name type="scientific">Streptomyces termitum</name>
    <dbReference type="NCBI Taxonomy" id="67368"/>
    <lineage>
        <taxon>Bacteria</taxon>
        <taxon>Bacillati</taxon>
        <taxon>Actinomycetota</taxon>
        <taxon>Actinomycetes</taxon>
        <taxon>Kitasatosporales</taxon>
        <taxon>Streptomycetaceae</taxon>
        <taxon>Streptomyces</taxon>
    </lineage>
</organism>
<name>A0A918W6Z7_9ACTN</name>
<dbReference type="AlphaFoldDB" id="A0A918W6Z7"/>
<sequence>MNGPPEVNLPRVSEITMEQLIRRMAEDDVWKNWMSVNSAQAQAKDGCISATTKSGCISASPKAGCIS</sequence>
<evidence type="ECO:0000313" key="2">
    <source>
        <dbReference type="Proteomes" id="UP000644020"/>
    </source>
</evidence>
<gene>
    <name evidence="1" type="ORF">GCM10010305_17780</name>
</gene>
<comment type="caution">
    <text evidence="1">The sequence shown here is derived from an EMBL/GenBank/DDBJ whole genome shotgun (WGS) entry which is preliminary data.</text>
</comment>